<dbReference type="OrthoDB" id="5117309at2"/>
<evidence type="ECO:0000313" key="3">
    <source>
        <dbReference type="Proteomes" id="UP000195787"/>
    </source>
</evidence>
<feature type="transmembrane region" description="Helical" evidence="1">
    <location>
        <begin position="38"/>
        <end position="63"/>
    </location>
</feature>
<dbReference type="EMBL" id="FUHU01000045">
    <property type="protein sequence ID" value="SJM67850.1"/>
    <property type="molecule type" value="Genomic_DNA"/>
</dbReference>
<protein>
    <submittedName>
        <fullName evidence="2">ATP synthase protein I2</fullName>
    </submittedName>
</protein>
<dbReference type="RefSeq" id="WP_086992816.1">
    <property type="nucleotide sequence ID" value="NZ_FUHU01000045.1"/>
</dbReference>
<dbReference type="GeneID" id="303173964"/>
<keyword evidence="1" id="KW-0472">Membrane</keyword>
<keyword evidence="3" id="KW-1185">Reference proteome</keyword>
<proteinExistence type="predicted"/>
<keyword evidence="1" id="KW-0812">Transmembrane</keyword>
<evidence type="ECO:0000256" key="1">
    <source>
        <dbReference type="SAM" id="Phobius"/>
    </source>
</evidence>
<keyword evidence="1" id="KW-1133">Transmembrane helix</keyword>
<gene>
    <name evidence="2" type="ORF">CZ674_12180</name>
</gene>
<feature type="transmembrane region" description="Helical" evidence="1">
    <location>
        <begin position="103"/>
        <end position="126"/>
    </location>
</feature>
<dbReference type="Proteomes" id="UP000195787">
    <property type="component" value="Unassembled WGS sequence"/>
</dbReference>
<sequence length="152" mass="15613">MNTQAILKRILLWSAILAGLVAVIGGIVGFAVAGTAGLLGAVVGTAVAALFGALTALSILLAIKVSGGDMFSGAFFGIVLGGWLVKFIAFIALIFVIRDADWINPIAAFVSIVAAVVGSLIVDLVVIARSRQPIIEDDRPDESTLGRPAGQR</sequence>
<dbReference type="AlphaFoldDB" id="A0A1R4GI91"/>
<evidence type="ECO:0000313" key="2">
    <source>
        <dbReference type="EMBL" id="SJM67850.1"/>
    </source>
</evidence>
<accession>A0A1R4GI91</accession>
<feature type="transmembrane region" description="Helical" evidence="1">
    <location>
        <begin position="12"/>
        <end position="32"/>
    </location>
</feature>
<organism evidence="2 3">
    <name type="scientific">Agrococcus casei LMG 22410</name>
    <dbReference type="NCBI Taxonomy" id="1255656"/>
    <lineage>
        <taxon>Bacteria</taxon>
        <taxon>Bacillati</taxon>
        <taxon>Actinomycetota</taxon>
        <taxon>Actinomycetes</taxon>
        <taxon>Micrococcales</taxon>
        <taxon>Microbacteriaceae</taxon>
        <taxon>Agrococcus</taxon>
    </lineage>
</organism>
<feature type="transmembrane region" description="Helical" evidence="1">
    <location>
        <begin position="75"/>
        <end position="97"/>
    </location>
</feature>
<reference evidence="2 3" key="1">
    <citation type="submission" date="2017-02" db="EMBL/GenBank/DDBJ databases">
        <authorList>
            <person name="Peterson S.W."/>
        </authorList>
    </citation>
    <scope>NUCLEOTIDE SEQUENCE [LARGE SCALE GENOMIC DNA]</scope>
    <source>
        <strain evidence="2 3">LMG 22410</strain>
    </source>
</reference>
<name>A0A1R4GI91_9MICO</name>